<dbReference type="GO" id="GO:0006368">
    <property type="term" value="P:transcription elongation by RNA polymerase II"/>
    <property type="evidence" value="ECO:0000318"/>
    <property type="project" value="GO_Central"/>
</dbReference>
<dbReference type="InterPro" id="IPR035420">
    <property type="entry name" value="Spt6_SH2"/>
</dbReference>
<dbReference type="InterPro" id="IPR028231">
    <property type="entry name" value="Spt6_YqgF"/>
</dbReference>
<keyword evidence="3 8" id="KW-0804">Transcription</keyword>
<dbReference type="Gene3D" id="1.10.3500.10">
    <property type="entry name" value="Tex N-terminal region-like"/>
    <property type="match status" value="2"/>
</dbReference>
<proteinExistence type="inferred from homology"/>
<dbReference type="InterPro" id="IPR035018">
    <property type="entry name" value="Spt6_SH2_C"/>
</dbReference>
<dbReference type="GO" id="GO:0003677">
    <property type="term" value="F:DNA binding"/>
    <property type="evidence" value="ECO:0007669"/>
    <property type="project" value="InterPro"/>
</dbReference>
<dbReference type="OMA" id="GYFYLCF"/>
<dbReference type="STRING" id="10228.B3S561"/>
<evidence type="ECO:0000256" key="9">
    <source>
        <dbReference type="SAM" id="MobiDB-lite"/>
    </source>
</evidence>
<evidence type="ECO:0000256" key="5">
    <source>
        <dbReference type="ARBA" id="ARBA00062894"/>
    </source>
</evidence>
<accession>B3S561</accession>
<dbReference type="GO" id="GO:0031491">
    <property type="term" value="F:nucleosome binding"/>
    <property type="evidence" value="ECO:0000318"/>
    <property type="project" value="GO_Central"/>
</dbReference>
<comment type="subcellular location">
    <subcellularLocation>
        <location evidence="1 8">Nucleus</location>
    </subcellularLocation>
</comment>
<dbReference type="RefSeq" id="XP_002115364.1">
    <property type="nucleotide sequence ID" value="XM_002115328.1"/>
</dbReference>
<dbReference type="SUPFAM" id="SSF50249">
    <property type="entry name" value="Nucleic acid-binding proteins"/>
    <property type="match status" value="1"/>
</dbReference>
<organism evidence="11 12">
    <name type="scientific">Trichoplax adhaerens</name>
    <name type="common">Trichoplax reptans</name>
    <dbReference type="NCBI Taxonomy" id="10228"/>
    <lineage>
        <taxon>Eukaryota</taxon>
        <taxon>Metazoa</taxon>
        <taxon>Placozoa</taxon>
        <taxon>Uniplacotomia</taxon>
        <taxon>Trichoplacea</taxon>
        <taxon>Trichoplacidae</taxon>
        <taxon>Trichoplax</taxon>
    </lineage>
</organism>
<feature type="region of interest" description="Disordered" evidence="9">
    <location>
        <begin position="1"/>
        <end position="87"/>
    </location>
</feature>
<dbReference type="InParanoid" id="B3S561"/>
<dbReference type="Pfam" id="PF00575">
    <property type="entry name" value="S1"/>
    <property type="match status" value="1"/>
</dbReference>
<feature type="compositionally biased region" description="Acidic residues" evidence="9">
    <location>
        <begin position="197"/>
        <end position="213"/>
    </location>
</feature>
<feature type="region of interest" description="Disordered" evidence="9">
    <location>
        <begin position="1479"/>
        <end position="1541"/>
    </location>
</feature>
<dbReference type="Gene3D" id="2.40.50.140">
    <property type="entry name" value="Nucleic acid-binding proteins"/>
    <property type="match status" value="1"/>
</dbReference>
<dbReference type="InterPro" id="IPR032706">
    <property type="entry name" value="Spt6_HHH"/>
</dbReference>
<comment type="function">
    <text evidence="8">Histone H3-H4 chaperone that plays a role in maintenance of chromatin structure during RNA polymerase II transcription elongation.</text>
</comment>
<evidence type="ECO:0000259" key="10">
    <source>
        <dbReference type="PROSITE" id="PS50126"/>
    </source>
</evidence>
<dbReference type="FunFam" id="1.10.150.850:FF:000001">
    <property type="entry name" value="Transcription elongation factor spt6"/>
    <property type="match status" value="1"/>
</dbReference>
<dbReference type="InterPro" id="IPR012340">
    <property type="entry name" value="NA-bd_OB-fold"/>
</dbReference>
<evidence type="ECO:0000313" key="12">
    <source>
        <dbReference type="Proteomes" id="UP000009022"/>
    </source>
</evidence>
<comment type="similarity">
    <text evidence="2 8">Belongs to the SPT6 family.</text>
</comment>
<dbReference type="Pfam" id="PF14641">
    <property type="entry name" value="HTH_44"/>
    <property type="match status" value="1"/>
</dbReference>
<dbReference type="InterPro" id="IPR003029">
    <property type="entry name" value="S1_domain"/>
</dbReference>
<dbReference type="Gene3D" id="1.10.150.850">
    <property type="entry name" value="Spt6, helix-hairpin-helix domain"/>
    <property type="match status" value="1"/>
</dbReference>
<dbReference type="CTD" id="6756447"/>
<dbReference type="CDD" id="cd09928">
    <property type="entry name" value="SH2_Cterm_SPT6_like"/>
    <property type="match status" value="1"/>
</dbReference>
<evidence type="ECO:0000256" key="6">
    <source>
        <dbReference type="ARBA" id="ARBA00070965"/>
    </source>
</evidence>
<feature type="region of interest" description="Disordered" evidence="9">
    <location>
        <begin position="105"/>
        <end position="154"/>
    </location>
</feature>
<dbReference type="SUPFAM" id="SSF158832">
    <property type="entry name" value="Tex N-terminal region-like"/>
    <property type="match status" value="1"/>
</dbReference>
<dbReference type="InterPro" id="IPR037027">
    <property type="entry name" value="YqgF/RNaseH-like_dom_sf"/>
</dbReference>
<dbReference type="GO" id="GO:0140673">
    <property type="term" value="P:transcription elongation-coupled chromatin remodeling"/>
    <property type="evidence" value="ECO:0007669"/>
    <property type="project" value="InterPro"/>
</dbReference>
<dbReference type="PANTHER" id="PTHR10145:SF6">
    <property type="entry name" value="TRANSCRIPTION ELONGATION FACTOR SPT6"/>
    <property type="match status" value="1"/>
</dbReference>
<dbReference type="Gene3D" id="1.10.10.2740">
    <property type="entry name" value="Spt6, Death-like domain"/>
    <property type="match status" value="1"/>
</dbReference>
<feature type="compositionally biased region" description="Acidic residues" evidence="9">
    <location>
        <begin position="105"/>
        <end position="114"/>
    </location>
</feature>
<evidence type="ECO:0000256" key="4">
    <source>
        <dbReference type="ARBA" id="ARBA00023242"/>
    </source>
</evidence>
<dbReference type="PROSITE" id="PS50126">
    <property type="entry name" value="S1"/>
    <property type="match status" value="1"/>
</dbReference>
<dbReference type="InterPro" id="IPR028083">
    <property type="entry name" value="Spt6_acidic_N_dom"/>
</dbReference>
<dbReference type="GO" id="GO:0034728">
    <property type="term" value="P:nucleosome organization"/>
    <property type="evidence" value="ECO:0000318"/>
    <property type="project" value="GO_Central"/>
</dbReference>
<dbReference type="KEGG" id="tad:TRIADDRAFT_59208"/>
<dbReference type="eggNOG" id="KOG1856">
    <property type="taxonomic scope" value="Eukaryota"/>
</dbReference>
<dbReference type="HOGENOM" id="CLU_001680_4_0_1"/>
<dbReference type="Pfam" id="PF14635">
    <property type="entry name" value="HHH_7"/>
    <property type="match status" value="1"/>
</dbReference>
<dbReference type="InterPro" id="IPR017072">
    <property type="entry name" value="TF_Spt6"/>
</dbReference>
<dbReference type="OrthoDB" id="343921at2759"/>
<feature type="compositionally biased region" description="Basic and acidic residues" evidence="9">
    <location>
        <begin position="34"/>
        <end position="51"/>
    </location>
</feature>
<evidence type="ECO:0000256" key="8">
    <source>
        <dbReference type="PIRNR" id="PIRNR036947"/>
    </source>
</evidence>
<dbReference type="Pfam" id="PF14639">
    <property type="entry name" value="YqgF"/>
    <property type="match status" value="1"/>
</dbReference>
<keyword evidence="12" id="KW-1185">Reference proteome</keyword>
<evidence type="ECO:0000256" key="7">
    <source>
        <dbReference type="ARBA" id="ARBA00077055"/>
    </source>
</evidence>
<dbReference type="GO" id="GO:0042393">
    <property type="term" value="F:histone binding"/>
    <property type="evidence" value="ECO:0000318"/>
    <property type="project" value="GO_Central"/>
</dbReference>
<dbReference type="SMART" id="SM00316">
    <property type="entry name" value="S1"/>
    <property type="match status" value="1"/>
</dbReference>
<dbReference type="InterPro" id="IPR010994">
    <property type="entry name" value="RuvA_2-like"/>
</dbReference>
<dbReference type="InterPro" id="IPR028088">
    <property type="entry name" value="Spt6_HTH_DNA-bd_dom"/>
</dbReference>
<dbReference type="PIRSF" id="PIRSF036947">
    <property type="entry name" value="Spt6"/>
    <property type="match status" value="1"/>
</dbReference>
<dbReference type="FunFam" id="3.30.505.10:FF:000089">
    <property type="entry name" value="Transcription elongation factor spt6"/>
    <property type="match status" value="1"/>
</dbReference>
<dbReference type="CDD" id="cd09918">
    <property type="entry name" value="SH2_Nterm_SPT6_like"/>
    <property type="match status" value="1"/>
</dbReference>
<dbReference type="InterPro" id="IPR000980">
    <property type="entry name" value="SH2"/>
</dbReference>
<feature type="compositionally biased region" description="Basic and acidic residues" evidence="9">
    <location>
        <begin position="1512"/>
        <end position="1534"/>
    </location>
</feature>
<protein>
    <recommendedName>
        <fullName evidence="6">Suppressor of Ty 6 homolog</fullName>
    </recommendedName>
    <alternativeName>
        <fullName evidence="7">Abnormal embryogenesis protein 5</fullName>
    </alternativeName>
</protein>
<dbReference type="InterPro" id="IPR023319">
    <property type="entry name" value="Tex-like_HTH_dom_sf"/>
</dbReference>
<dbReference type="FunFam" id="1.10.10.650:FF:000002">
    <property type="entry name" value="Transcription elongation factor spt6"/>
    <property type="match status" value="1"/>
</dbReference>
<dbReference type="SUPFAM" id="SSF55550">
    <property type="entry name" value="SH2 domain"/>
    <property type="match status" value="1"/>
</dbReference>
<dbReference type="GeneID" id="6756447"/>
<dbReference type="GO" id="GO:0008023">
    <property type="term" value="C:transcription elongation factor complex"/>
    <property type="evidence" value="ECO:0000318"/>
    <property type="project" value="GO_Central"/>
</dbReference>
<evidence type="ECO:0000256" key="1">
    <source>
        <dbReference type="ARBA" id="ARBA00004123"/>
    </source>
</evidence>
<keyword evidence="4 8" id="KW-0539">Nucleus</keyword>
<feature type="compositionally biased region" description="Acidic residues" evidence="9">
    <location>
        <begin position="7"/>
        <end position="33"/>
    </location>
</feature>
<dbReference type="InterPro" id="IPR035019">
    <property type="entry name" value="Spt6_SH2_N"/>
</dbReference>
<dbReference type="InterPro" id="IPR036860">
    <property type="entry name" value="SH2_dom_sf"/>
</dbReference>
<evidence type="ECO:0000256" key="2">
    <source>
        <dbReference type="ARBA" id="ARBA00009253"/>
    </source>
</evidence>
<dbReference type="Gene3D" id="3.30.420.140">
    <property type="entry name" value="YqgF/RNase H-like domain"/>
    <property type="match status" value="1"/>
</dbReference>
<dbReference type="PANTHER" id="PTHR10145">
    <property type="entry name" value="TRANSCRIPTION ELONGATION FACTOR SPT6"/>
    <property type="match status" value="1"/>
</dbReference>
<feature type="compositionally biased region" description="Basic and acidic residues" evidence="9">
    <location>
        <begin position="1491"/>
        <end position="1504"/>
    </location>
</feature>
<name>B3S561_TRIAD</name>
<dbReference type="Proteomes" id="UP000009022">
    <property type="component" value="Unassembled WGS sequence"/>
</dbReference>
<dbReference type="InterPro" id="IPR023323">
    <property type="entry name" value="Tex-like_dom_sf"/>
</dbReference>
<sequence>MSSNDYIDNEAEESEEEYAGSNQDEDDDDDGAEDDKLSGFVTDKDETSHDDSESDSGTTGKKRYHDEDDIDDDLDEDDFDLINENTGIDLQRNKRFRRVRTLESAFDEEPEDDIMALPPEADPVVAKKPSTSEKPSAPHDDIFAEMSSDEDDDFIVDEEGRPIHEEDDEADEAMHDANDIFRIDFDYLDEGADEVEEYEEDDYLDEDIDSQDESEPRRRSRKKVSKKGRSLFEIYEPTDLEKRYLSKRDEKIRITDMPERHQLRKIAVTKADDTELDNESQWIYSQAFMNPSISNQGINYGSGSQLMITVREILALIRNEGLEIPFIAHYRKEIYRHSLQVDDLWRIYNWDIKWMYFSRRKQNMAKLFAKVQQYQYDKAKNTHDFSTFNAKIIDAEDTARLEECNTYEELQDVYTHFLLYHHKELEDLRNDASKKTTNSDDKNQSDNNEKRSGESIRRLRRRNFYTRCEDNKISHLALKFGLSPERFGKNVIESYQINEPTQYEIDPNTTARDYITKAFPTVEAVLDAAVYTVAVQLSRDPLVRRAVRLAFYERAKISCRPTKRGKKAEKEGFITHTFSVEPSASSWGSYADELKQYYFVDGFSDLIKEWNELRGRAVQKAVEDVLFEEFRKELQEKLLRESYEYVIKECCCNVRKRINVASFKIGSENDEDDEMEPYQRIMSFAFVSDRDIASYACVIDGHGEIKEIKLIKGLIVSKQPVAIAISASCRQATGVKKDLEGIVNELQSEEDLPPISVELIDPCIPRLFESSKRAKNEFPEYPPLLCHAISLARYMQEPLLELSQLLTSDDEEILCLRLHILQAEIPKPDLMEALYIEFINCINDIGIDLNLCLTNERYSSLLSFVCGLGPRKATALLKLLKKGNLRLRNRKSLVTECGMGPNLFVNCAGFIKIPTNKVDDSDYAEILDTTRIHPEAYDWARKMAIDALDYDESAEEINQATVVHDIIDQPDKLKDLDLDAFAEELKRQGFGNKSVTLYDIREELTHRYKECRQPFDSLSPGEVFYLLVDETPESLCYGQLITCRVIGIVHRRPTKDQIDRVNPERDPISNTWTCPLCLFDSFKELSEVWRHIDNNECKGIAIGVKVILDSGITGFISTKNISDKQIRTPEERVKIGMVIHCRIIKLNIDKLSVDLSCKSSDLADHDNQFSKPKDNYYDTEIEKADMEEDVKKTKKQQIPYIKRIIVHPSFHNISYKDAVEKLSHLDNGDAVFRPSRKGSDHLTLTWKVLDDIYQHVDIREEGKVNSFSLGHSLRIGNEEYEDLDEILARYVQPMAALTRDIINHRYYYVAGDTEKKELEKLLLSEKKKQPSRIPYHFSASSKYPGKFMLSYLPRNHPCYEYVTVTPEGFRFRGRLHAKLDALLHWFKRHFRDPMPGTSRGTSVSQDTPMNAVPPNVMQAVNNLTNISQSQLMSTLQSIQQKDDWLSNNNVPTYANYGYQQLSTGNSEPQKINQWENNWSSTWSAPKPAENLNKDYNDNHDRRWETPQSQQSDQKRDSQRQYDRRNRGHRDDRYRSYHSRRN</sequence>
<feature type="region of interest" description="Disordered" evidence="9">
    <location>
        <begin position="431"/>
        <end position="455"/>
    </location>
</feature>
<dbReference type="CDD" id="cd00164">
    <property type="entry name" value="S1_like"/>
    <property type="match status" value="1"/>
</dbReference>
<dbReference type="SMART" id="SM00252">
    <property type="entry name" value="SH2"/>
    <property type="match status" value="1"/>
</dbReference>
<dbReference type="EMBL" id="DS985250">
    <property type="protein sequence ID" value="EDV22209.1"/>
    <property type="molecule type" value="Genomic_DNA"/>
</dbReference>
<dbReference type="Pfam" id="PF14633">
    <property type="entry name" value="SH2_2"/>
    <property type="match status" value="1"/>
</dbReference>
<dbReference type="FunFam" id="1.10.10.2740:FF:000002">
    <property type="entry name" value="Transcription elongation factor Spt6"/>
    <property type="match status" value="1"/>
</dbReference>
<gene>
    <name evidence="11" type="ORF">TRIADDRAFT_59208</name>
</gene>
<reference evidence="11 12" key="1">
    <citation type="journal article" date="2008" name="Nature">
        <title>The Trichoplax genome and the nature of placozoans.</title>
        <authorList>
            <person name="Srivastava M."/>
            <person name="Begovic E."/>
            <person name="Chapman J."/>
            <person name="Putnam N.H."/>
            <person name="Hellsten U."/>
            <person name="Kawashima T."/>
            <person name="Kuo A."/>
            <person name="Mitros T."/>
            <person name="Salamov A."/>
            <person name="Carpenter M.L."/>
            <person name="Signorovitch A.Y."/>
            <person name="Moreno M.A."/>
            <person name="Kamm K."/>
            <person name="Grimwood J."/>
            <person name="Schmutz J."/>
            <person name="Shapiro H."/>
            <person name="Grigoriev I.V."/>
            <person name="Buss L.W."/>
            <person name="Schierwater B."/>
            <person name="Dellaporta S.L."/>
            <person name="Rokhsar D.S."/>
        </authorList>
    </citation>
    <scope>NUCLEOTIDE SEQUENCE [LARGE SCALE GENOMIC DNA]</scope>
    <source>
        <strain evidence="11 12">Grell-BS-1999</strain>
    </source>
</reference>
<evidence type="ECO:0000313" key="11">
    <source>
        <dbReference type="EMBL" id="EDV22209.1"/>
    </source>
</evidence>
<dbReference type="Gene3D" id="3.30.505.10">
    <property type="entry name" value="SH2 domain"/>
    <property type="match status" value="2"/>
</dbReference>
<dbReference type="SUPFAM" id="SSF53098">
    <property type="entry name" value="Ribonuclease H-like"/>
    <property type="match status" value="1"/>
</dbReference>
<dbReference type="SUPFAM" id="SSF47781">
    <property type="entry name" value="RuvA domain 2-like"/>
    <property type="match status" value="2"/>
</dbReference>
<dbReference type="Gene3D" id="1.10.10.650">
    <property type="entry name" value="RuvA domain 2-like"/>
    <property type="match status" value="1"/>
</dbReference>
<comment type="subunit">
    <text evidence="5">Interacts with glp-1 and lin-12.</text>
</comment>
<evidence type="ECO:0000256" key="3">
    <source>
        <dbReference type="ARBA" id="ARBA00023163"/>
    </source>
</evidence>
<feature type="region of interest" description="Disordered" evidence="9">
    <location>
        <begin position="197"/>
        <end position="223"/>
    </location>
</feature>
<dbReference type="PhylomeDB" id="B3S561"/>
<dbReference type="FunFam" id="3.30.505.10:FF:000030">
    <property type="entry name" value="Transcription elongation factor spt6"/>
    <property type="match status" value="1"/>
</dbReference>
<dbReference type="InterPro" id="IPR012337">
    <property type="entry name" value="RNaseH-like_sf"/>
</dbReference>
<dbReference type="Pfam" id="PF14632">
    <property type="entry name" value="SPT6_acidic"/>
    <property type="match status" value="1"/>
</dbReference>
<dbReference type="Pfam" id="PF17674">
    <property type="entry name" value="HHH_9"/>
    <property type="match status" value="1"/>
</dbReference>
<dbReference type="InterPro" id="IPR042066">
    <property type="entry name" value="Spt6_death-like"/>
</dbReference>
<feature type="domain" description="S1 motif" evidence="10">
    <location>
        <begin position="1103"/>
        <end position="1158"/>
    </location>
</feature>
<dbReference type="InterPro" id="IPR041692">
    <property type="entry name" value="HHH_9"/>
</dbReference>
<feature type="compositionally biased region" description="Acidic residues" evidence="9">
    <location>
        <begin position="67"/>
        <end position="81"/>
    </location>
</feature>